<sequence length="105" mass="11572">MVHLSSNIWWTLRAVSSVRYGDVLLPGGALELDLADHVSQHTGEQEAEEDVDLDGHREVVGVRVAQEEAEEAPEVEIGEGRLTVVGEHQAVQGCKKKKILVNFME</sequence>
<proteinExistence type="predicted"/>
<dbReference type="EMBL" id="BGPR01001263">
    <property type="protein sequence ID" value="GBM49562.1"/>
    <property type="molecule type" value="Genomic_DNA"/>
</dbReference>
<comment type="caution">
    <text evidence="1">The sequence shown here is derived from an EMBL/GenBank/DDBJ whole genome shotgun (WGS) entry which is preliminary data.</text>
</comment>
<organism evidence="1 2">
    <name type="scientific">Araneus ventricosus</name>
    <name type="common">Orbweaver spider</name>
    <name type="synonym">Epeira ventricosa</name>
    <dbReference type="NCBI Taxonomy" id="182803"/>
    <lineage>
        <taxon>Eukaryota</taxon>
        <taxon>Metazoa</taxon>
        <taxon>Ecdysozoa</taxon>
        <taxon>Arthropoda</taxon>
        <taxon>Chelicerata</taxon>
        <taxon>Arachnida</taxon>
        <taxon>Araneae</taxon>
        <taxon>Araneomorphae</taxon>
        <taxon>Entelegynae</taxon>
        <taxon>Araneoidea</taxon>
        <taxon>Araneidae</taxon>
        <taxon>Araneus</taxon>
    </lineage>
</organism>
<gene>
    <name evidence="1" type="ORF">AVEN_186669_1</name>
</gene>
<reference evidence="1 2" key="1">
    <citation type="journal article" date="2019" name="Sci. Rep.">
        <title>Orb-weaving spider Araneus ventricosus genome elucidates the spidroin gene catalogue.</title>
        <authorList>
            <person name="Kono N."/>
            <person name="Nakamura H."/>
            <person name="Ohtoshi R."/>
            <person name="Moran D.A.P."/>
            <person name="Shinohara A."/>
            <person name="Yoshida Y."/>
            <person name="Fujiwara M."/>
            <person name="Mori M."/>
            <person name="Tomita M."/>
            <person name="Arakawa K."/>
        </authorList>
    </citation>
    <scope>NUCLEOTIDE SEQUENCE [LARGE SCALE GENOMIC DNA]</scope>
</reference>
<protein>
    <submittedName>
        <fullName evidence="1">Uncharacterized protein</fullName>
    </submittedName>
</protein>
<accession>A0A4Y2G6T1</accession>
<evidence type="ECO:0000313" key="2">
    <source>
        <dbReference type="Proteomes" id="UP000499080"/>
    </source>
</evidence>
<keyword evidence="2" id="KW-1185">Reference proteome</keyword>
<name>A0A4Y2G6T1_ARAVE</name>
<evidence type="ECO:0000313" key="1">
    <source>
        <dbReference type="EMBL" id="GBM49562.1"/>
    </source>
</evidence>
<dbReference type="AlphaFoldDB" id="A0A4Y2G6T1"/>
<dbReference type="Proteomes" id="UP000499080">
    <property type="component" value="Unassembled WGS sequence"/>
</dbReference>